<dbReference type="InterPro" id="IPR029060">
    <property type="entry name" value="PIN-like_dom_sf"/>
</dbReference>
<protein>
    <recommendedName>
        <fullName evidence="1">XPG-I domain-containing protein</fullName>
    </recommendedName>
</protein>
<dbReference type="GO" id="GO:0006974">
    <property type="term" value="P:DNA damage response"/>
    <property type="evidence" value="ECO:0007669"/>
    <property type="project" value="UniProtKB-ARBA"/>
</dbReference>
<dbReference type="CDD" id="cd09870">
    <property type="entry name" value="PIN_YEN1"/>
    <property type="match status" value="1"/>
</dbReference>
<dbReference type="InterPro" id="IPR006084">
    <property type="entry name" value="XPG/Rad2"/>
</dbReference>
<evidence type="ECO:0000259" key="1">
    <source>
        <dbReference type="SMART" id="SM00484"/>
    </source>
</evidence>
<gene>
    <name evidence="2" type="ORF">FOMPIDRAFT_21306</name>
</gene>
<feature type="domain" description="XPG-I" evidence="1">
    <location>
        <begin position="74"/>
        <end position="143"/>
    </location>
</feature>
<name>S8EVY8_FOMSC</name>
<dbReference type="Gene3D" id="3.40.50.1010">
    <property type="entry name" value="5'-nuclease"/>
    <property type="match status" value="2"/>
</dbReference>
<dbReference type="GO" id="GO:0017108">
    <property type="term" value="F:5'-flap endonuclease activity"/>
    <property type="evidence" value="ECO:0007669"/>
    <property type="project" value="TreeGrafter"/>
</dbReference>
<evidence type="ECO:0000313" key="3">
    <source>
        <dbReference type="Proteomes" id="UP000015241"/>
    </source>
</evidence>
<dbReference type="AlphaFoldDB" id="S8EVY8"/>
<dbReference type="EMBL" id="KE504257">
    <property type="protein sequence ID" value="EPS93780.1"/>
    <property type="molecule type" value="Genomic_DNA"/>
</dbReference>
<dbReference type="eggNOG" id="KOG2519">
    <property type="taxonomic scope" value="Eukaryota"/>
</dbReference>
<dbReference type="SUPFAM" id="SSF88723">
    <property type="entry name" value="PIN domain-like"/>
    <property type="match status" value="1"/>
</dbReference>
<evidence type="ECO:0000313" key="2">
    <source>
        <dbReference type="EMBL" id="EPS93780.1"/>
    </source>
</evidence>
<dbReference type="HOGENOM" id="CLU_007575_4_1_1"/>
<dbReference type="STRING" id="743788.S8EVY8"/>
<keyword evidence="3" id="KW-1185">Reference proteome</keyword>
<feature type="non-terminal residue" evidence="2">
    <location>
        <position position="281"/>
    </location>
</feature>
<sequence length="281" mass="32017">IWFHQVQAMFATGHAQSGKNPELRTLLLQLARLLCMPVHVVFVFDGPARPARKWGKCVVPTDHWMVNTMKGFIIVFGFDWWMAPGETEAELAYLNQLGFIDGVMTDNSDALLIGARTVIQTYNAKAKEFLVIHADSIYNHPNVQLLRKDMLLIALLLGGWPRVAHGLARYRSGQQLSDAIRAHGLHSKKFMEFLRGWQAAMQRALRTDDKKLLGRRYPALTTQIPETFPDIDIIDWYRNPATSSHDELDLNNPQPPNMVQLGLLCEHYFSWGTRSGIVKHF</sequence>
<dbReference type="Pfam" id="PF00867">
    <property type="entry name" value="XPG_I"/>
    <property type="match status" value="1"/>
</dbReference>
<organism evidence="2 3">
    <name type="scientific">Fomitopsis schrenkii</name>
    <name type="common">Brown rot fungus</name>
    <dbReference type="NCBI Taxonomy" id="2126942"/>
    <lineage>
        <taxon>Eukaryota</taxon>
        <taxon>Fungi</taxon>
        <taxon>Dikarya</taxon>
        <taxon>Basidiomycota</taxon>
        <taxon>Agaricomycotina</taxon>
        <taxon>Agaricomycetes</taxon>
        <taxon>Polyporales</taxon>
        <taxon>Fomitopsis</taxon>
    </lineage>
</organism>
<proteinExistence type="predicted"/>
<dbReference type="InterPro" id="IPR006086">
    <property type="entry name" value="XPG-I_dom"/>
</dbReference>
<accession>S8EVY8</accession>
<dbReference type="OrthoDB" id="2959108at2759"/>
<feature type="non-terminal residue" evidence="2">
    <location>
        <position position="1"/>
    </location>
</feature>
<dbReference type="Proteomes" id="UP000015241">
    <property type="component" value="Unassembled WGS sequence"/>
</dbReference>
<dbReference type="SMART" id="SM00484">
    <property type="entry name" value="XPGI"/>
    <property type="match status" value="1"/>
</dbReference>
<dbReference type="InParanoid" id="S8EVY8"/>
<dbReference type="PRINTS" id="PR00853">
    <property type="entry name" value="XPGRADSUPER"/>
</dbReference>
<reference evidence="2 3" key="1">
    <citation type="journal article" date="2012" name="Science">
        <title>The Paleozoic origin of enzymatic lignin decomposition reconstructed from 31 fungal genomes.</title>
        <authorList>
            <person name="Floudas D."/>
            <person name="Binder M."/>
            <person name="Riley R."/>
            <person name="Barry K."/>
            <person name="Blanchette R.A."/>
            <person name="Henrissat B."/>
            <person name="Martinez A.T."/>
            <person name="Otillar R."/>
            <person name="Spatafora J.W."/>
            <person name="Yadav J.S."/>
            <person name="Aerts A."/>
            <person name="Benoit I."/>
            <person name="Boyd A."/>
            <person name="Carlson A."/>
            <person name="Copeland A."/>
            <person name="Coutinho P.M."/>
            <person name="de Vries R.P."/>
            <person name="Ferreira P."/>
            <person name="Findley K."/>
            <person name="Foster B."/>
            <person name="Gaskell J."/>
            <person name="Glotzer D."/>
            <person name="Gorecki P."/>
            <person name="Heitman J."/>
            <person name="Hesse C."/>
            <person name="Hori C."/>
            <person name="Igarashi K."/>
            <person name="Jurgens J.A."/>
            <person name="Kallen N."/>
            <person name="Kersten P."/>
            <person name="Kohler A."/>
            <person name="Kuees U."/>
            <person name="Kumar T.K.A."/>
            <person name="Kuo A."/>
            <person name="LaButti K."/>
            <person name="Larrondo L.F."/>
            <person name="Lindquist E."/>
            <person name="Ling A."/>
            <person name="Lombard V."/>
            <person name="Lucas S."/>
            <person name="Lundell T."/>
            <person name="Martin R."/>
            <person name="McLaughlin D.J."/>
            <person name="Morgenstern I."/>
            <person name="Morin E."/>
            <person name="Murat C."/>
            <person name="Nagy L.G."/>
            <person name="Nolan M."/>
            <person name="Ohm R.A."/>
            <person name="Patyshakuliyeva A."/>
            <person name="Rokas A."/>
            <person name="Ruiz-Duenas F.J."/>
            <person name="Sabat G."/>
            <person name="Salamov A."/>
            <person name="Samejima M."/>
            <person name="Schmutz J."/>
            <person name="Slot J.C."/>
            <person name="St John F."/>
            <person name="Stenlid J."/>
            <person name="Sun H."/>
            <person name="Sun S."/>
            <person name="Syed K."/>
            <person name="Tsang A."/>
            <person name="Wiebenga A."/>
            <person name="Young D."/>
            <person name="Pisabarro A."/>
            <person name="Eastwood D.C."/>
            <person name="Martin F."/>
            <person name="Cullen D."/>
            <person name="Grigoriev I.V."/>
            <person name="Hibbett D.S."/>
        </authorList>
    </citation>
    <scope>NUCLEOTIDE SEQUENCE</scope>
    <source>
        <strain evidence="3">FP-58527</strain>
    </source>
</reference>
<dbReference type="PANTHER" id="PTHR11081:SF75">
    <property type="entry name" value="ENDONUCLEASE, PUTATIVE (AFU_ORTHOLOGUE AFUA_3G13260)-RELATED"/>
    <property type="match status" value="1"/>
</dbReference>
<dbReference type="PANTHER" id="PTHR11081">
    <property type="entry name" value="FLAP ENDONUCLEASE FAMILY MEMBER"/>
    <property type="match status" value="1"/>
</dbReference>